<keyword evidence="2" id="KW-1185">Reference proteome</keyword>
<organism evidence="1 2">
    <name type="scientific">Kickxella alabastrina</name>
    <dbReference type="NCBI Taxonomy" id="61397"/>
    <lineage>
        <taxon>Eukaryota</taxon>
        <taxon>Fungi</taxon>
        <taxon>Fungi incertae sedis</taxon>
        <taxon>Zoopagomycota</taxon>
        <taxon>Kickxellomycotina</taxon>
        <taxon>Kickxellomycetes</taxon>
        <taxon>Kickxellales</taxon>
        <taxon>Kickxellaceae</taxon>
        <taxon>Kickxella</taxon>
    </lineage>
</organism>
<sequence length="198" mass="22142">MTDDDQRRHFRRGLKPSIKHAVDMGAPTTLTEARRLAIVASTDYTELIKTRAPPHTPAPPPRDHTAMDIDAFQTPRLNRLSDGERDRLRQVGACFKCRQPGHISRFCPQGRAPQQQRFAPSRGYQVNNFEMLVPPVAQFPGYPAGLTPGYPAGLTPGFPAAQTMYYAQMPFMHPHGYHQPQQQQPPASSNSQGFHTSQ</sequence>
<comment type="caution">
    <text evidence="1">The sequence shown here is derived from an EMBL/GenBank/DDBJ whole genome shotgun (WGS) entry which is preliminary data.</text>
</comment>
<name>A0ACC1HYQ6_9FUNG</name>
<evidence type="ECO:0000313" key="2">
    <source>
        <dbReference type="Proteomes" id="UP001150581"/>
    </source>
</evidence>
<gene>
    <name evidence="1" type="ORF">LPJ66_012338</name>
</gene>
<accession>A0ACC1HYQ6</accession>
<reference evidence="1" key="1">
    <citation type="submission" date="2022-07" db="EMBL/GenBank/DDBJ databases">
        <title>Phylogenomic reconstructions and comparative analyses of Kickxellomycotina fungi.</title>
        <authorList>
            <person name="Reynolds N.K."/>
            <person name="Stajich J.E."/>
            <person name="Barry K."/>
            <person name="Grigoriev I.V."/>
            <person name="Crous P."/>
            <person name="Smith M.E."/>
        </authorList>
    </citation>
    <scope>NUCLEOTIDE SEQUENCE</scope>
    <source>
        <strain evidence="1">Benny 63K</strain>
    </source>
</reference>
<proteinExistence type="predicted"/>
<dbReference type="Proteomes" id="UP001150581">
    <property type="component" value="Unassembled WGS sequence"/>
</dbReference>
<evidence type="ECO:0000313" key="1">
    <source>
        <dbReference type="EMBL" id="KAJ1876352.1"/>
    </source>
</evidence>
<protein>
    <submittedName>
        <fullName evidence="1">Uncharacterized protein</fullName>
    </submittedName>
</protein>
<dbReference type="EMBL" id="JANBPG010004443">
    <property type="protein sequence ID" value="KAJ1876352.1"/>
    <property type="molecule type" value="Genomic_DNA"/>
</dbReference>